<dbReference type="EMBL" id="JBHLTC010000036">
    <property type="protein sequence ID" value="MFC0627807.1"/>
    <property type="molecule type" value="Genomic_DNA"/>
</dbReference>
<evidence type="ECO:0000313" key="2">
    <source>
        <dbReference type="EMBL" id="MFC0627807.1"/>
    </source>
</evidence>
<evidence type="ECO:0000313" key="3">
    <source>
        <dbReference type="Proteomes" id="UP001589890"/>
    </source>
</evidence>
<evidence type="ECO:0000256" key="1">
    <source>
        <dbReference type="SAM" id="MobiDB-lite"/>
    </source>
</evidence>
<comment type="caution">
    <text evidence="2">The sequence shown here is derived from an EMBL/GenBank/DDBJ whole genome shotgun (WGS) entry which is preliminary data.</text>
</comment>
<sequence>MSTPREELHALIDALPESAAEELLTRLRLRAVCSERDSNGSWPPPWFGAGQASSPDVSERADEILREEFGRRLA</sequence>
<keyword evidence="3" id="KW-1185">Reference proteome</keyword>
<protein>
    <submittedName>
        <fullName evidence="2">Uncharacterized protein</fullName>
    </submittedName>
</protein>
<name>A0ABV6QT55_9ACTN</name>
<reference evidence="2 3" key="1">
    <citation type="submission" date="2024-09" db="EMBL/GenBank/DDBJ databases">
        <authorList>
            <person name="Sun Q."/>
            <person name="Mori K."/>
        </authorList>
    </citation>
    <scope>NUCLEOTIDE SEQUENCE [LARGE SCALE GENOMIC DNA]</scope>
    <source>
        <strain evidence="2 3">CGMCC 1.15906</strain>
    </source>
</reference>
<accession>A0ABV6QT55</accession>
<dbReference type="RefSeq" id="WP_380052984.1">
    <property type="nucleotide sequence ID" value="NZ_JBHLTC010000036.1"/>
</dbReference>
<dbReference type="Proteomes" id="UP001589890">
    <property type="component" value="Unassembled WGS sequence"/>
</dbReference>
<organism evidence="2 3">
    <name type="scientific">Kribbella deserti</name>
    <dbReference type="NCBI Taxonomy" id="1926257"/>
    <lineage>
        <taxon>Bacteria</taxon>
        <taxon>Bacillati</taxon>
        <taxon>Actinomycetota</taxon>
        <taxon>Actinomycetes</taxon>
        <taxon>Propionibacteriales</taxon>
        <taxon>Kribbellaceae</taxon>
        <taxon>Kribbella</taxon>
    </lineage>
</organism>
<gene>
    <name evidence="2" type="ORF">ACFFGN_27280</name>
</gene>
<proteinExistence type="predicted"/>
<feature type="region of interest" description="Disordered" evidence="1">
    <location>
        <begin position="37"/>
        <end position="60"/>
    </location>
</feature>